<sequence>MRRPLHIEADLDLTVDGHPVAVRGQGKRVVIEVDEPQTAWRVMRAHRPGADLVRTLAGLLRDHDVDVEVQVGGRAVGRIGSEAEPGLISRALGVPVEVTPPPVPRKVLYGAAVLAALGGLALILRRR</sequence>
<evidence type="ECO:0000313" key="2">
    <source>
        <dbReference type="EMBL" id="OZC03973.1"/>
    </source>
</evidence>
<organism evidence="2 3">
    <name type="scientific">Rubricoccus marinus</name>
    <dbReference type="NCBI Taxonomy" id="716817"/>
    <lineage>
        <taxon>Bacteria</taxon>
        <taxon>Pseudomonadati</taxon>
        <taxon>Rhodothermota</taxon>
        <taxon>Rhodothermia</taxon>
        <taxon>Rhodothermales</taxon>
        <taxon>Rubricoccaceae</taxon>
        <taxon>Rubricoccus</taxon>
    </lineage>
</organism>
<dbReference type="OrthoDB" id="1525157at2"/>
<keyword evidence="1" id="KW-0812">Transmembrane</keyword>
<dbReference type="AlphaFoldDB" id="A0A259U1Q1"/>
<dbReference type="RefSeq" id="WP_094549938.1">
    <property type="nucleotide sequence ID" value="NZ_MQWB01000001.1"/>
</dbReference>
<keyword evidence="1" id="KW-1133">Transmembrane helix</keyword>
<feature type="transmembrane region" description="Helical" evidence="1">
    <location>
        <begin position="107"/>
        <end position="124"/>
    </location>
</feature>
<proteinExistence type="predicted"/>
<dbReference type="InParanoid" id="A0A259U1Q1"/>
<name>A0A259U1Q1_9BACT</name>
<evidence type="ECO:0000313" key="3">
    <source>
        <dbReference type="Proteomes" id="UP000216446"/>
    </source>
</evidence>
<comment type="caution">
    <text evidence="2">The sequence shown here is derived from an EMBL/GenBank/DDBJ whole genome shotgun (WGS) entry which is preliminary data.</text>
</comment>
<keyword evidence="3" id="KW-1185">Reference proteome</keyword>
<keyword evidence="1" id="KW-0472">Membrane</keyword>
<protein>
    <submittedName>
        <fullName evidence="2">Uncharacterized protein</fullName>
    </submittedName>
</protein>
<gene>
    <name evidence="2" type="ORF">BSZ36_13870</name>
</gene>
<dbReference type="EMBL" id="MQWB01000001">
    <property type="protein sequence ID" value="OZC03973.1"/>
    <property type="molecule type" value="Genomic_DNA"/>
</dbReference>
<evidence type="ECO:0000256" key="1">
    <source>
        <dbReference type="SAM" id="Phobius"/>
    </source>
</evidence>
<dbReference type="Proteomes" id="UP000216446">
    <property type="component" value="Unassembled WGS sequence"/>
</dbReference>
<reference evidence="2 3" key="1">
    <citation type="submission" date="2016-11" db="EMBL/GenBank/DDBJ databases">
        <title>Study of marine rhodopsin-containing bacteria.</title>
        <authorList>
            <person name="Yoshizawa S."/>
            <person name="Kumagai Y."/>
            <person name="Kogure K."/>
        </authorList>
    </citation>
    <scope>NUCLEOTIDE SEQUENCE [LARGE SCALE GENOMIC DNA]</scope>
    <source>
        <strain evidence="2 3">SG-29</strain>
    </source>
</reference>
<accession>A0A259U1Q1</accession>